<dbReference type="EMBL" id="BLLF01001212">
    <property type="protein sequence ID" value="GFH17858.1"/>
    <property type="molecule type" value="Genomic_DNA"/>
</dbReference>
<reference evidence="1 2" key="1">
    <citation type="submission" date="2020-02" db="EMBL/GenBank/DDBJ databases">
        <title>Draft genome sequence of Haematococcus lacustris strain NIES-144.</title>
        <authorList>
            <person name="Morimoto D."/>
            <person name="Nakagawa S."/>
            <person name="Yoshida T."/>
            <person name="Sawayama S."/>
        </authorList>
    </citation>
    <scope>NUCLEOTIDE SEQUENCE [LARGE SCALE GENOMIC DNA]</scope>
    <source>
        <strain evidence="1 2">NIES-144</strain>
    </source>
</reference>
<organism evidence="1 2">
    <name type="scientific">Haematococcus lacustris</name>
    <name type="common">Green alga</name>
    <name type="synonym">Haematococcus pluvialis</name>
    <dbReference type="NCBI Taxonomy" id="44745"/>
    <lineage>
        <taxon>Eukaryota</taxon>
        <taxon>Viridiplantae</taxon>
        <taxon>Chlorophyta</taxon>
        <taxon>core chlorophytes</taxon>
        <taxon>Chlorophyceae</taxon>
        <taxon>CS clade</taxon>
        <taxon>Chlamydomonadales</taxon>
        <taxon>Haematococcaceae</taxon>
        <taxon>Haematococcus</taxon>
    </lineage>
</organism>
<evidence type="ECO:0000313" key="2">
    <source>
        <dbReference type="Proteomes" id="UP000485058"/>
    </source>
</evidence>
<accession>A0A699ZGC1</accession>
<comment type="caution">
    <text evidence="1">The sequence shown here is derived from an EMBL/GenBank/DDBJ whole genome shotgun (WGS) entry which is preliminary data.</text>
</comment>
<protein>
    <submittedName>
        <fullName evidence="1">Uncharacterized protein</fullName>
    </submittedName>
</protein>
<proteinExistence type="predicted"/>
<keyword evidence="2" id="KW-1185">Reference proteome</keyword>
<sequence>MVNNRMSLLLDDDMAEVEQAALRLRQLLPGMNVDAFVTDYPLVLDTDCLERALEDCRLLLPGVDPVVLLRVEPERVVSLVKGRALLPYDQLPNPWG</sequence>
<evidence type="ECO:0000313" key="1">
    <source>
        <dbReference type="EMBL" id="GFH17858.1"/>
    </source>
</evidence>
<name>A0A699ZGC1_HAELA</name>
<dbReference type="Proteomes" id="UP000485058">
    <property type="component" value="Unassembled WGS sequence"/>
</dbReference>
<gene>
    <name evidence="1" type="ORF">HaLaN_14572</name>
</gene>
<dbReference type="AlphaFoldDB" id="A0A699ZGC1"/>